<keyword evidence="5" id="KW-0539">Nucleus</keyword>
<proteinExistence type="inferred from homology"/>
<dbReference type="PANTHER" id="PTHR13321">
    <property type="entry name" value="MEDIATOR OF RNA POLYMERASE II TRANSCRIPTION, SUBUNIT 18"/>
    <property type="match status" value="1"/>
</dbReference>
<reference evidence="8" key="1">
    <citation type="submission" date="2011-02" db="EMBL/GenBank/DDBJ databases">
        <title>The Genome Sequence of Capsaspora owczarzaki ATCC 30864.</title>
        <authorList>
            <person name="Russ C."/>
            <person name="Cuomo C."/>
            <person name="Burger G."/>
            <person name="Gray M.W."/>
            <person name="Holland P.W.H."/>
            <person name="King N."/>
            <person name="Lang F.B.F."/>
            <person name="Roger A.J."/>
            <person name="Ruiz-Trillo I."/>
            <person name="Young S.K."/>
            <person name="Zeng Q."/>
            <person name="Gargeya S."/>
            <person name="Alvarado L."/>
            <person name="Berlin A."/>
            <person name="Chapman S.B."/>
            <person name="Chen Z."/>
            <person name="Freedman E."/>
            <person name="Gellesch M."/>
            <person name="Goldberg J."/>
            <person name="Griggs A."/>
            <person name="Gujja S."/>
            <person name="Heilman E."/>
            <person name="Heiman D."/>
            <person name="Howarth C."/>
            <person name="Mehta T."/>
            <person name="Neiman D."/>
            <person name="Pearson M."/>
            <person name="Roberts A."/>
            <person name="Saif S."/>
            <person name="Shea T."/>
            <person name="Shenoy N."/>
            <person name="Sisk P."/>
            <person name="Stolte C."/>
            <person name="Sykes S."/>
            <person name="White J."/>
            <person name="Yandava C."/>
            <person name="Haas B."/>
            <person name="Nusbaum C."/>
            <person name="Birren B."/>
        </authorList>
    </citation>
    <scope>NUCLEOTIDE SEQUENCE</scope>
    <source>
        <strain evidence="8">ATCC 30864</strain>
    </source>
</reference>
<organism evidence="7 8">
    <name type="scientific">Capsaspora owczarzaki (strain ATCC 30864)</name>
    <dbReference type="NCBI Taxonomy" id="595528"/>
    <lineage>
        <taxon>Eukaryota</taxon>
        <taxon>Filasterea</taxon>
        <taxon>Capsaspora</taxon>
    </lineage>
</organism>
<dbReference type="Gene3D" id="2.40.320.10">
    <property type="entry name" value="Hypothetical Protein Pfu-838710-001"/>
    <property type="match status" value="1"/>
</dbReference>
<keyword evidence="8" id="KW-1185">Reference proteome</keyword>
<dbReference type="Proteomes" id="UP000008743">
    <property type="component" value="Unassembled WGS sequence"/>
</dbReference>
<evidence type="ECO:0000313" key="7">
    <source>
        <dbReference type="EMBL" id="KJE88548.1"/>
    </source>
</evidence>
<dbReference type="eggNOG" id="KOG3264">
    <property type="taxonomic scope" value="Eukaryota"/>
</dbReference>
<evidence type="ECO:0000256" key="4">
    <source>
        <dbReference type="ARBA" id="ARBA00023163"/>
    </source>
</evidence>
<dbReference type="EMBL" id="KE346360">
    <property type="protein sequence ID" value="KJE88548.1"/>
    <property type="molecule type" value="Genomic_DNA"/>
</dbReference>
<dbReference type="InParanoid" id="A0A0D2WI41"/>
<evidence type="ECO:0000256" key="2">
    <source>
        <dbReference type="ARBA" id="ARBA00009814"/>
    </source>
</evidence>
<dbReference type="PANTHER" id="PTHR13321:SF2">
    <property type="entry name" value="MEDIATOR OF RNA POLYMERASE II TRANSCRIPTION SUBUNIT 18"/>
    <property type="match status" value="1"/>
</dbReference>
<sequence length="353" mass="38342">MHGFGICIANRQTTICAQWSVSHTHNFSDAFFCQMSSSAIPQPGAAVAASQQQQQQQQQQHHQHQQQQQSSGSSGASDGNGPSAYECMLQGSIKDAALPALLQRLLGLCRANPAAPIAPLPSARMAELLPGLDVDSLASIQPNSSVRPLRIHEMGYMHPELKRMLLRVRHHLDADTWQICAFGQPEFADALKRSTIVRAGMLMEASSGAARTLLEATGFGMDHEMLRTGLLCSHLTAAGVRLDVSISRIQRLAQPGDVTSAQPLQANVLHDVPLHDSLLVEISALGISERIPEIEDEIHLMAEKLAPLVVLSKVDHRLIQEHMHAPISEHGRARAPQYSQGTPNPAVLVHPRV</sequence>
<evidence type="ECO:0000256" key="3">
    <source>
        <dbReference type="ARBA" id="ARBA00023015"/>
    </source>
</evidence>
<comment type="similarity">
    <text evidence="2">Belongs to the Mediator complex subunit 18 family.</text>
</comment>
<dbReference type="AlphaFoldDB" id="A0A0D2WI41"/>
<keyword evidence="4" id="KW-0804">Transcription</keyword>
<dbReference type="InterPro" id="IPR019095">
    <property type="entry name" value="Mediator_Med18"/>
</dbReference>
<dbReference type="STRING" id="595528.A0A0D2WI41"/>
<dbReference type="GO" id="GO:0006369">
    <property type="term" value="P:termination of RNA polymerase II transcription"/>
    <property type="evidence" value="ECO:0007669"/>
    <property type="project" value="TreeGrafter"/>
</dbReference>
<accession>A0A0D2WI41</accession>
<evidence type="ECO:0000256" key="5">
    <source>
        <dbReference type="ARBA" id="ARBA00023242"/>
    </source>
</evidence>
<dbReference type="GO" id="GO:0070847">
    <property type="term" value="C:core mediator complex"/>
    <property type="evidence" value="ECO:0007669"/>
    <property type="project" value="TreeGrafter"/>
</dbReference>
<protein>
    <submittedName>
        <fullName evidence="7">Uncharacterized protein</fullName>
    </submittedName>
</protein>
<keyword evidence="3" id="KW-0805">Transcription regulation</keyword>
<evidence type="ECO:0000256" key="6">
    <source>
        <dbReference type="SAM" id="MobiDB-lite"/>
    </source>
</evidence>
<comment type="subcellular location">
    <subcellularLocation>
        <location evidence="1">Nucleus</location>
    </subcellularLocation>
</comment>
<evidence type="ECO:0000313" key="8">
    <source>
        <dbReference type="Proteomes" id="UP000008743"/>
    </source>
</evidence>
<evidence type="ECO:0000256" key="1">
    <source>
        <dbReference type="ARBA" id="ARBA00004123"/>
    </source>
</evidence>
<dbReference type="GO" id="GO:0003712">
    <property type="term" value="F:transcription coregulator activity"/>
    <property type="evidence" value="ECO:0007669"/>
    <property type="project" value="InterPro"/>
</dbReference>
<dbReference type="OrthoDB" id="5348092at2759"/>
<dbReference type="PhylomeDB" id="A0A0D2WI41"/>
<feature type="region of interest" description="Disordered" evidence="6">
    <location>
        <begin position="330"/>
        <end position="353"/>
    </location>
</feature>
<dbReference type="GO" id="GO:0016592">
    <property type="term" value="C:mediator complex"/>
    <property type="evidence" value="ECO:0007669"/>
    <property type="project" value="InterPro"/>
</dbReference>
<name>A0A0D2WI41_CAPO3</name>
<dbReference type="GO" id="GO:0006357">
    <property type="term" value="P:regulation of transcription by RNA polymerase II"/>
    <property type="evidence" value="ECO:0007669"/>
    <property type="project" value="InterPro"/>
</dbReference>
<feature type="region of interest" description="Disordered" evidence="6">
    <location>
        <begin position="43"/>
        <end position="81"/>
    </location>
</feature>
<gene>
    <name evidence="7" type="ORF">CAOG_000189</name>
</gene>
<feature type="compositionally biased region" description="Low complexity" evidence="6">
    <location>
        <begin position="51"/>
        <end position="81"/>
    </location>
</feature>